<keyword evidence="8" id="KW-0539">Nucleus</keyword>
<gene>
    <name evidence="12" type="ORF">MIMGU_mgv1a010744mg</name>
</gene>
<evidence type="ECO:0000313" key="12">
    <source>
        <dbReference type="EMBL" id="EYU38240.1"/>
    </source>
</evidence>
<keyword evidence="2" id="KW-0479">Metal-binding</keyword>
<dbReference type="PANTHER" id="PTHR31832:SF68">
    <property type="entry name" value="B-BOX ZINC FINGER PROTEIN 22"/>
    <property type="match status" value="1"/>
</dbReference>
<dbReference type="PhylomeDB" id="A0A022RH76"/>
<sequence>MKIQCNVCESAEAKVLCCADEAALCLGCDEKVHSANKLVSKHQRVPLSTSSSQMPNCDICQESAGYFFCLEDRALLCRKCDVAIHTSNSLVTGHQRFLLTGVKVGLEVAENNPPPRNIPSHSHSHSHSNERIARSEVPPPPKNKTNAVSSSTNRSLPPVVQARVSDDVSASRLLPPYTGGSQPGSSSQWQMDELFELGDGNQIFNFMDNDLCKADSGKLGDSDCSPILRDGDGEFDGDEFMVQVADTYWTVPEMPSPPTASGLHWSKNPRNYADFAAFVPDISSSPLNNRHSNLDISKRRRRF</sequence>
<feature type="compositionally biased region" description="Polar residues" evidence="10">
    <location>
        <begin position="143"/>
        <end position="155"/>
    </location>
</feature>
<dbReference type="PANTHER" id="PTHR31832">
    <property type="entry name" value="B-BOX ZINC FINGER PROTEIN 22"/>
    <property type="match status" value="1"/>
</dbReference>
<dbReference type="OrthoDB" id="153872at2759"/>
<dbReference type="Pfam" id="PF00643">
    <property type="entry name" value="zf-B_box"/>
    <property type="match status" value="1"/>
</dbReference>
<dbReference type="GO" id="GO:0009640">
    <property type="term" value="P:photomorphogenesis"/>
    <property type="evidence" value="ECO:0000318"/>
    <property type="project" value="GO_Central"/>
</dbReference>
<feature type="domain" description="B box-type" evidence="11">
    <location>
        <begin position="52"/>
        <end position="99"/>
    </location>
</feature>
<feature type="region of interest" description="Disordered" evidence="10">
    <location>
        <begin position="110"/>
        <end position="160"/>
    </location>
</feature>
<keyword evidence="3" id="KW-0677">Repeat</keyword>
<keyword evidence="4 9" id="KW-0863">Zinc-finger</keyword>
<comment type="subcellular location">
    <subcellularLocation>
        <location evidence="1">Nucleus</location>
    </subcellularLocation>
</comment>
<name>A0A022RH76_ERYGU</name>
<dbReference type="AlphaFoldDB" id="A0A022RH76"/>
<keyword evidence="6" id="KW-0805">Transcription regulation</keyword>
<accession>A0A022RH76</accession>
<evidence type="ECO:0000256" key="3">
    <source>
        <dbReference type="ARBA" id="ARBA00022737"/>
    </source>
</evidence>
<dbReference type="FunFam" id="3.30.160.60:FF:000589">
    <property type="entry name" value="B-box zinc finger protein 22"/>
    <property type="match status" value="1"/>
</dbReference>
<keyword evidence="5" id="KW-0862">Zinc</keyword>
<evidence type="ECO:0000313" key="13">
    <source>
        <dbReference type="Proteomes" id="UP000030748"/>
    </source>
</evidence>
<dbReference type="Gene3D" id="3.30.160.60">
    <property type="entry name" value="Classic Zinc Finger"/>
    <property type="match status" value="1"/>
</dbReference>
<organism evidence="12 13">
    <name type="scientific">Erythranthe guttata</name>
    <name type="common">Yellow monkey flower</name>
    <name type="synonym">Mimulus guttatus</name>
    <dbReference type="NCBI Taxonomy" id="4155"/>
    <lineage>
        <taxon>Eukaryota</taxon>
        <taxon>Viridiplantae</taxon>
        <taxon>Streptophyta</taxon>
        <taxon>Embryophyta</taxon>
        <taxon>Tracheophyta</taxon>
        <taxon>Spermatophyta</taxon>
        <taxon>Magnoliopsida</taxon>
        <taxon>eudicotyledons</taxon>
        <taxon>Gunneridae</taxon>
        <taxon>Pentapetalae</taxon>
        <taxon>asterids</taxon>
        <taxon>lamiids</taxon>
        <taxon>Lamiales</taxon>
        <taxon>Phrymaceae</taxon>
        <taxon>Erythranthe</taxon>
    </lineage>
</organism>
<dbReference type="eggNOG" id="ENOG502QT4C">
    <property type="taxonomic scope" value="Eukaryota"/>
</dbReference>
<dbReference type="CDD" id="cd19821">
    <property type="entry name" value="Bbox1_BBX-like"/>
    <property type="match status" value="2"/>
</dbReference>
<proteinExistence type="predicted"/>
<keyword evidence="13" id="KW-1185">Reference proteome</keyword>
<dbReference type="OMA" id="PEISWMV"/>
<reference evidence="12 13" key="1">
    <citation type="journal article" date="2013" name="Proc. Natl. Acad. Sci. U.S.A.">
        <title>Fine-scale variation in meiotic recombination in Mimulus inferred from population shotgun sequencing.</title>
        <authorList>
            <person name="Hellsten U."/>
            <person name="Wright K.M."/>
            <person name="Jenkins J."/>
            <person name="Shu S."/>
            <person name="Yuan Y."/>
            <person name="Wessler S.R."/>
            <person name="Schmutz J."/>
            <person name="Willis J.H."/>
            <person name="Rokhsar D.S."/>
        </authorList>
    </citation>
    <scope>NUCLEOTIDE SEQUENCE [LARGE SCALE GENOMIC DNA]</scope>
    <source>
        <strain evidence="13">cv. DUN x IM62</strain>
    </source>
</reference>
<evidence type="ECO:0000256" key="8">
    <source>
        <dbReference type="ARBA" id="ARBA00023242"/>
    </source>
</evidence>
<evidence type="ECO:0000259" key="11">
    <source>
        <dbReference type="PROSITE" id="PS50119"/>
    </source>
</evidence>
<dbReference type="PROSITE" id="PS50119">
    <property type="entry name" value="ZF_BBOX"/>
    <property type="match status" value="2"/>
</dbReference>
<feature type="domain" description="B box-type" evidence="11">
    <location>
        <begin position="1"/>
        <end position="47"/>
    </location>
</feature>
<dbReference type="GO" id="GO:0006355">
    <property type="term" value="P:regulation of DNA-templated transcription"/>
    <property type="evidence" value="ECO:0000318"/>
    <property type="project" value="GO_Central"/>
</dbReference>
<dbReference type="InterPro" id="IPR000315">
    <property type="entry name" value="Znf_B-box"/>
</dbReference>
<keyword evidence="7" id="KW-0804">Transcription</keyword>
<dbReference type="SMART" id="SM00336">
    <property type="entry name" value="BBOX"/>
    <property type="match status" value="2"/>
</dbReference>
<dbReference type="GO" id="GO:0008270">
    <property type="term" value="F:zinc ion binding"/>
    <property type="evidence" value="ECO:0007669"/>
    <property type="project" value="UniProtKB-KW"/>
</dbReference>
<evidence type="ECO:0000256" key="5">
    <source>
        <dbReference type="ARBA" id="ARBA00022833"/>
    </source>
</evidence>
<evidence type="ECO:0000256" key="10">
    <source>
        <dbReference type="SAM" id="MobiDB-lite"/>
    </source>
</evidence>
<dbReference type="InterPro" id="IPR051979">
    <property type="entry name" value="B-box_zinc_finger"/>
</dbReference>
<dbReference type="GO" id="GO:0005634">
    <property type="term" value="C:nucleus"/>
    <property type="evidence" value="ECO:0000318"/>
    <property type="project" value="GO_Central"/>
</dbReference>
<evidence type="ECO:0000256" key="6">
    <source>
        <dbReference type="ARBA" id="ARBA00023015"/>
    </source>
</evidence>
<evidence type="ECO:0000256" key="7">
    <source>
        <dbReference type="ARBA" id="ARBA00023163"/>
    </source>
</evidence>
<evidence type="ECO:0000256" key="2">
    <source>
        <dbReference type="ARBA" id="ARBA00022723"/>
    </source>
</evidence>
<dbReference type="EMBL" id="KI630493">
    <property type="protein sequence ID" value="EYU38240.1"/>
    <property type="molecule type" value="Genomic_DNA"/>
</dbReference>
<protein>
    <recommendedName>
        <fullName evidence="11">B box-type domain-containing protein</fullName>
    </recommendedName>
</protein>
<dbReference type="KEGG" id="egt:105957136"/>
<evidence type="ECO:0000256" key="1">
    <source>
        <dbReference type="ARBA" id="ARBA00004123"/>
    </source>
</evidence>
<dbReference type="InterPro" id="IPR049808">
    <property type="entry name" value="CONSTANS-like_Bbox1"/>
</dbReference>
<evidence type="ECO:0000256" key="9">
    <source>
        <dbReference type="PROSITE-ProRule" id="PRU00024"/>
    </source>
</evidence>
<dbReference type="Proteomes" id="UP000030748">
    <property type="component" value="Unassembled WGS sequence"/>
</dbReference>
<evidence type="ECO:0000256" key="4">
    <source>
        <dbReference type="ARBA" id="ARBA00022771"/>
    </source>
</evidence>